<organism evidence="1 2">
    <name type="scientific">Pleuronectes platessa</name>
    <name type="common">European plaice</name>
    <dbReference type="NCBI Taxonomy" id="8262"/>
    <lineage>
        <taxon>Eukaryota</taxon>
        <taxon>Metazoa</taxon>
        <taxon>Chordata</taxon>
        <taxon>Craniata</taxon>
        <taxon>Vertebrata</taxon>
        <taxon>Euteleostomi</taxon>
        <taxon>Actinopterygii</taxon>
        <taxon>Neopterygii</taxon>
        <taxon>Teleostei</taxon>
        <taxon>Neoteleostei</taxon>
        <taxon>Acanthomorphata</taxon>
        <taxon>Carangaria</taxon>
        <taxon>Pleuronectiformes</taxon>
        <taxon>Pleuronectoidei</taxon>
        <taxon>Pleuronectidae</taxon>
        <taxon>Pleuronectes</taxon>
    </lineage>
</organism>
<protein>
    <submittedName>
        <fullName evidence="1">Uncharacterized protein</fullName>
    </submittedName>
</protein>
<dbReference type="Proteomes" id="UP001153269">
    <property type="component" value="Unassembled WGS sequence"/>
</dbReference>
<evidence type="ECO:0000313" key="2">
    <source>
        <dbReference type="Proteomes" id="UP001153269"/>
    </source>
</evidence>
<dbReference type="EMBL" id="CADEAL010004347">
    <property type="protein sequence ID" value="CAB1457550.1"/>
    <property type="molecule type" value="Genomic_DNA"/>
</dbReference>
<name>A0A9N7VXT0_PLEPL</name>
<gene>
    <name evidence="1" type="ORF">PLEPLA_LOCUS45374</name>
</gene>
<evidence type="ECO:0000313" key="1">
    <source>
        <dbReference type="EMBL" id="CAB1457550.1"/>
    </source>
</evidence>
<reference evidence="1" key="1">
    <citation type="submission" date="2020-03" db="EMBL/GenBank/DDBJ databases">
        <authorList>
            <person name="Weist P."/>
        </authorList>
    </citation>
    <scope>NUCLEOTIDE SEQUENCE</scope>
</reference>
<sequence length="143" mass="14848">MKTGPGLIKTTPALQDSTIKKLTARCSIDLPRQARGWGGGLGYAEDEPNSGKDLLSVELSGGCAPAACSHRCDPARDSGAAVEVHSRRPDTQCTGASSHLLRLTPVGRGCLSSWDLATAAPSPIIAVLQTLAPGTSAFKRRDP</sequence>
<keyword evidence="2" id="KW-1185">Reference proteome</keyword>
<proteinExistence type="predicted"/>
<dbReference type="AlphaFoldDB" id="A0A9N7VXT0"/>
<comment type="caution">
    <text evidence="1">The sequence shown here is derived from an EMBL/GenBank/DDBJ whole genome shotgun (WGS) entry which is preliminary data.</text>
</comment>
<accession>A0A9N7VXT0</accession>